<dbReference type="Proteomes" id="UP000314294">
    <property type="component" value="Unassembled WGS sequence"/>
</dbReference>
<evidence type="ECO:0000313" key="3">
    <source>
        <dbReference type="Proteomes" id="UP000314294"/>
    </source>
</evidence>
<sequence>MDVPVSTLSAILETLVVGLAAVDGDSAELSESSGLSQFPFLAGVWIRVLKVPLPQQAPCPLFETVRLLLAVPDGPRQRKLLPHPVLIDRSEGTTAELLGLLVVCFQPHGLQFAVRVLGELVVLQDVVEVSEIPRVERHHRPGAQDGLVLVDRFARSRSHRQRPEETAQPLDVPGLLQRLADARHLLRGEVEGR</sequence>
<keyword evidence="1" id="KW-0732">Signal</keyword>
<proteinExistence type="predicted"/>
<comment type="caution">
    <text evidence="2">The sequence shown here is derived from an EMBL/GenBank/DDBJ whole genome shotgun (WGS) entry which is preliminary data.</text>
</comment>
<evidence type="ECO:0000313" key="2">
    <source>
        <dbReference type="EMBL" id="TNN43183.1"/>
    </source>
</evidence>
<accession>A0A4Z2FQW1</accession>
<feature type="chain" id="PRO_5021303377" description="Secreted protein" evidence="1">
    <location>
        <begin position="21"/>
        <end position="193"/>
    </location>
</feature>
<reference evidence="2 3" key="1">
    <citation type="submission" date="2019-03" db="EMBL/GenBank/DDBJ databases">
        <title>First draft genome of Liparis tanakae, snailfish: a comprehensive survey of snailfish specific genes.</title>
        <authorList>
            <person name="Kim W."/>
            <person name="Song I."/>
            <person name="Jeong J.-H."/>
            <person name="Kim D."/>
            <person name="Kim S."/>
            <person name="Ryu S."/>
            <person name="Song J.Y."/>
            <person name="Lee S.K."/>
        </authorList>
    </citation>
    <scope>NUCLEOTIDE SEQUENCE [LARGE SCALE GENOMIC DNA]</scope>
    <source>
        <tissue evidence="2">Muscle</tissue>
    </source>
</reference>
<protein>
    <recommendedName>
        <fullName evidence="4">Secreted protein</fullName>
    </recommendedName>
</protein>
<evidence type="ECO:0000256" key="1">
    <source>
        <dbReference type="SAM" id="SignalP"/>
    </source>
</evidence>
<keyword evidence="3" id="KW-1185">Reference proteome</keyword>
<organism evidence="2 3">
    <name type="scientific">Liparis tanakae</name>
    <name type="common">Tanaka's snailfish</name>
    <dbReference type="NCBI Taxonomy" id="230148"/>
    <lineage>
        <taxon>Eukaryota</taxon>
        <taxon>Metazoa</taxon>
        <taxon>Chordata</taxon>
        <taxon>Craniata</taxon>
        <taxon>Vertebrata</taxon>
        <taxon>Euteleostomi</taxon>
        <taxon>Actinopterygii</taxon>
        <taxon>Neopterygii</taxon>
        <taxon>Teleostei</taxon>
        <taxon>Neoteleostei</taxon>
        <taxon>Acanthomorphata</taxon>
        <taxon>Eupercaria</taxon>
        <taxon>Perciformes</taxon>
        <taxon>Cottioidei</taxon>
        <taxon>Cottales</taxon>
        <taxon>Liparidae</taxon>
        <taxon>Liparis</taxon>
    </lineage>
</organism>
<dbReference type="AlphaFoldDB" id="A0A4Z2FQW1"/>
<name>A0A4Z2FQW1_9TELE</name>
<gene>
    <name evidence="2" type="ORF">EYF80_046630</name>
</gene>
<feature type="signal peptide" evidence="1">
    <location>
        <begin position="1"/>
        <end position="20"/>
    </location>
</feature>
<evidence type="ECO:0008006" key="4">
    <source>
        <dbReference type="Google" id="ProtNLM"/>
    </source>
</evidence>
<dbReference type="EMBL" id="SRLO01000983">
    <property type="protein sequence ID" value="TNN43183.1"/>
    <property type="molecule type" value="Genomic_DNA"/>
</dbReference>
<dbReference type="OrthoDB" id="10612952at2759"/>